<evidence type="ECO:0000313" key="3">
    <source>
        <dbReference type="Proteomes" id="UP001279734"/>
    </source>
</evidence>
<comment type="caution">
    <text evidence="2">The sequence shown here is derived from an EMBL/GenBank/DDBJ whole genome shotgun (WGS) entry which is preliminary data.</text>
</comment>
<evidence type="ECO:0000256" key="1">
    <source>
        <dbReference type="SAM" id="MobiDB-lite"/>
    </source>
</evidence>
<reference evidence="2" key="1">
    <citation type="submission" date="2023-05" db="EMBL/GenBank/DDBJ databases">
        <title>Nepenthes gracilis genome sequencing.</title>
        <authorList>
            <person name="Fukushima K."/>
        </authorList>
    </citation>
    <scope>NUCLEOTIDE SEQUENCE</scope>
    <source>
        <strain evidence="2">SING2019-196</strain>
    </source>
</reference>
<dbReference type="PANTHER" id="PTHR36757">
    <property type="entry name" value="BNAANNG22500D PROTEIN"/>
    <property type="match status" value="1"/>
</dbReference>
<feature type="region of interest" description="Disordered" evidence="1">
    <location>
        <begin position="77"/>
        <end position="135"/>
    </location>
</feature>
<evidence type="ECO:0000313" key="2">
    <source>
        <dbReference type="EMBL" id="GMH04313.1"/>
    </source>
</evidence>
<dbReference type="PANTHER" id="PTHR36757:SF1">
    <property type="entry name" value="GENOME ASSEMBLY, CHROMOSOME: A04"/>
    <property type="match status" value="1"/>
</dbReference>
<feature type="compositionally biased region" description="Low complexity" evidence="1">
    <location>
        <begin position="196"/>
        <end position="228"/>
    </location>
</feature>
<dbReference type="EMBL" id="BSYO01000005">
    <property type="protein sequence ID" value="GMH04313.1"/>
    <property type="molecule type" value="Genomic_DNA"/>
</dbReference>
<gene>
    <name evidence="2" type="ORF">Nepgr_006152</name>
</gene>
<accession>A0AAD3S4K4</accession>
<dbReference type="Proteomes" id="UP001279734">
    <property type="component" value="Unassembled WGS sequence"/>
</dbReference>
<protein>
    <submittedName>
        <fullName evidence="2">Uncharacterized protein</fullName>
    </submittedName>
</protein>
<sequence length="266" mass="29134">MAIELCPDDSSRGMSPRISFSHDFYQTVALPNESHKSSLLLDSPDFDFCVRRSFDDQYSSLADELFSNGVIVPTQIKKKHLPDKHTAKSNSLSSLLSSRPLQPQPSPPLAPSKDGNSSSLEAEDKQQQQRQNSKSFWGFKRSRSLNCGSLYSRGLCPLPLLSRSKSTGSISTAKRSWFSKDDHHRHANKHNSQKKSNLSPLKCSQSSSSSPSTSSSLSPQKPPLKKNYGSMGINGGIINPILNVPSANLSGLRSIFSVGKDKGKKK</sequence>
<organism evidence="2 3">
    <name type="scientific">Nepenthes gracilis</name>
    <name type="common">Slender pitcher plant</name>
    <dbReference type="NCBI Taxonomy" id="150966"/>
    <lineage>
        <taxon>Eukaryota</taxon>
        <taxon>Viridiplantae</taxon>
        <taxon>Streptophyta</taxon>
        <taxon>Embryophyta</taxon>
        <taxon>Tracheophyta</taxon>
        <taxon>Spermatophyta</taxon>
        <taxon>Magnoliopsida</taxon>
        <taxon>eudicotyledons</taxon>
        <taxon>Gunneridae</taxon>
        <taxon>Pentapetalae</taxon>
        <taxon>Caryophyllales</taxon>
        <taxon>Nepenthaceae</taxon>
        <taxon>Nepenthes</taxon>
    </lineage>
</organism>
<feature type="compositionally biased region" description="Low complexity" evidence="1">
    <location>
        <begin position="89"/>
        <end position="101"/>
    </location>
</feature>
<dbReference type="AlphaFoldDB" id="A0AAD3S4K4"/>
<name>A0AAD3S4K4_NEPGR</name>
<feature type="region of interest" description="Disordered" evidence="1">
    <location>
        <begin position="175"/>
        <end position="228"/>
    </location>
</feature>
<keyword evidence="3" id="KW-1185">Reference proteome</keyword>
<proteinExistence type="predicted"/>